<keyword evidence="1" id="KW-1017">Isopeptide bond</keyword>
<dbReference type="InterPro" id="IPR021893">
    <property type="entry name" value="ZMYM2-like_C"/>
</dbReference>
<dbReference type="Proteomes" id="UP000437017">
    <property type="component" value="Unassembled WGS sequence"/>
</dbReference>
<protein>
    <recommendedName>
        <fullName evidence="5">ZMYM2-like/QRICH1 C-terminal domain-containing protein</fullName>
    </recommendedName>
</protein>
<evidence type="ECO:0000256" key="3">
    <source>
        <dbReference type="ARBA" id="ARBA00022843"/>
    </source>
</evidence>
<feature type="domain" description="ZMYM2-like/QRICH1 C-terminal" evidence="5">
    <location>
        <begin position="5"/>
        <end position="134"/>
    </location>
</feature>
<sequence>KQAITRADLRKLYTSSVFSTNTPFGLLNKVWFETCMYFCTRGRENQRELEEDSFGLAMDEDGRKFVYFKSLGPYHKSRSSSWSKKRAESSDEENLPRMYETGTEFCPYASFVKYLSKRNPLCKAFFQRPRDHCSEGDVGPDVKSEAAPKRALYESVFGSGEICGPSSPKRLCIRPSSEPVDAVVVVSVKHDPLPLLPEANGHRSTNSPTVVSPAIVSPTQVTKPNSMHEMFLWYHFETNLC</sequence>
<evidence type="ECO:0000259" key="5">
    <source>
        <dbReference type="Pfam" id="PF12012"/>
    </source>
</evidence>
<dbReference type="PANTHER" id="PTHR21446">
    <property type="entry name" value="DUF3504 DOMAIN-CONTAINING PROTEIN"/>
    <property type="match status" value="1"/>
</dbReference>
<feature type="region of interest" description="Disordered" evidence="4">
    <location>
        <begin position="74"/>
        <end position="94"/>
    </location>
</feature>
<dbReference type="Pfam" id="PF12012">
    <property type="entry name" value="DUF3504"/>
    <property type="match status" value="1"/>
</dbReference>
<comment type="caution">
    <text evidence="6">The sequence shown here is derived from an EMBL/GenBank/DDBJ whole genome shotgun (WGS) entry which is preliminary data.</text>
</comment>
<reference evidence="6 7" key="1">
    <citation type="journal article" date="2019" name="PLoS ONE">
        <title>Genomic analyses reveal an absence of contemporary introgressive admixture between fin whales and blue whales, despite known hybrids.</title>
        <authorList>
            <person name="Westbury M.V."/>
            <person name="Petersen B."/>
            <person name="Lorenzen E.D."/>
        </authorList>
    </citation>
    <scope>NUCLEOTIDE SEQUENCE [LARGE SCALE GENOMIC DNA]</scope>
    <source>
        <strain evidence="6">FinWhale-01</strain>
    </source>
</reference>
<feature type="non-terminal residue" evidence="6">
    <location>
        <position position="1"/>
    </location>
</feature>
<evidence type="ECO:0000256" key="1">
    <source>
        <dbReference type="ARBA" id="ARBA00022499"/>
    </source>
</evidence>
<evidence type="ECO:0000313" key="6">
    <source>
        <dbReference type="EMBL" id="KAB0392503.1"/>
    </source>
</evidence>
<keyword evidence="3" id="KW-0832">Ubl conjugation</keyword>
<dbReference type="InterPro" id="IPR052787">
    <property type="entry name" value="MAVS"/>
</dbReference>
<dbReference type="AlphaFoldDB" id="A0A643BWW9"/>
<dbReference type="EMBL" id="SGJD01003818">
    <property type="protein sequence ID" value="KAB0392503.1"/>
    <property type="molecule type" value="Genomic_DNA"/>
</dbReference>
<dbReference type="PANTHER" id="PTHR21446:SF12">
    <property type="entry name" value="POTASSIUM CHANNEL TETRAMERIZATION DOMAIN CONTAINING 1"/>
    <property type="match status" value="1"/>
</dbReference>
<gene>
    <name evidence="6" type="ORF">E2I00_003735</name>
</gene>
<dbReference type="OrthoDB" id="2414723at2759"/>
<keyword evidence="7" id="KW-1185">Reference proteome</keyword>
<organism evidence="6 7">
    <name type="scientific">Balaenoptera physalus</name>
    <name type="common">Fin whale</name>
    <name type="synonym">Balaena physalus</name>
    <dbReference type="NCBI Taxonomy" id="9770"/>
    <lineage>
        <taxon>Eukaryota</taxon>
        <taxon>Metazoa</taxon>
        <taxon>Chordata</taxon>
        <taxon>Craniata</taxon>
        <taxon>Vertebrata</taxon>
        <taxon>Euteleostomi</taxon>
        <taxon>Mammalia</taxon>
        <taxon>Eutheria</taxon>
        <taxon>Laurasiatheria</taxon>
        <taxon>Artiodactyla</taxon>
        <taxon>Whippomorpha</taxon>
        <taxon>Cetacea</taxon>
        <taxon>Mysticeti</taxon>
        <taxon>Balaenopteridae</taxon>
        <taxon>Balaenoptera</taxon>
    </lineage>
</organism>
<proteinExistence type="predicted"/>
<evidence type="ECO:0000256" key="4">
    <source>
        <dbReference type="SAM" id="MobiDB-lite"/>
    </source>
</evidence>
<accession>A0A643BWW9</accession>
<keyword evidence="2" id="KW-0597">Phosphoprotein</keyword>
<name>A0A643BWW9_BALPH</name>
<evidence type="ECO:0000256" key="2">
    <source>
        <dbReference type="ARBA" id="ARBA00022553"/>
    </source>
</evidence>
<evidence type="ECO:0000313" key="7">
    <source>
        <dbReference type="Proteomes" id="UP000437017"/>
    </source>
</evidence>